<dbReference type="RefSeq" id="WP_144369594.1">
    <property type="nucleotide sequence ID" value="NZ_CABHNB010000043.1"/>
</dbReference>
<evidence type="ECO:0000259" key="5">
    <source>
        <dbReference type="Pfam" id="PF02441"/>
    </source>
</evidence>
<dbReference type="GO" id="GO:0046872">
    <property type="term" value="F:metal ion binding"/>
    <property type="evidence" value="ECO:0007669"/>
    <property type="project" value="UniProtKB-KW"/>
</dbReference>
<dbReference type="GO" id="GO:0004632">
    <property type="term" value="F:phosphopantothenate--cysteine ligase activity"/>
    <property type="evidence" value="ECO:0007669"/>
    <property type="project" value="UniProtKB-UniRule"/>
</dbReference>
<dbReference type="Pfam" id="PF04127">
    <property type="entry name" value="DFP"/>
    <property type="match status" value="1"/>
</dbReference>
<evidence type="ECO:0000256" key="2">
    <source>
        <dbReference type="ARBA" id="ARBA00023239"/>
    </source>
</evidence>
<dbReference type="GO" id="GO:0015937">
    <property type="term" value="P:coenzyme A biosynthetic process"/>
    <property type="evidence" value="ECO:0007669"/>
    <property type="project" value="UniProtKB-UniRule"/>
</dbReference>
<feature type="binding site" evidence="3">
    <location>
        <position position="341"/>
    </location>
    <ligand>
        <name>CTP</name>
        <dbReference type="ChEBI" id="CHEBI:37563"/>
    </ligand>
</feature>
<dbReference type="Proteomes" id="UP000409147">
    <property type="component" value="Unassembled WGS sequence"/>
</dbReference>
<keyword evidence="1 3" id="KW-0210">Decarboxylase</keyword>
<dbReference type="SUPFAM" id="SSF52507">
    <property type="entry name" value="Homo-oligomeric flavin-containing Cys decarboxylases, HFCD"/>
    <property type="match status" value="1"/>
</dbReference>
<comment type="pathway">
    <text evidence="3 4">Cofactor biosynthesis; coenzyme A biosynthesis; CoA from (R)-pantothenate: step 3/5.</text>
</comment>
<dbReference type="GO" id="GO:0010181">
    <property type="term" value="F:FMN binding"/>
    <property type="evidence" value="ECO:0007669"/>
    <property type="project" value="UniProtKB-UniRule"/>
</dbReference>
<sequence>MLKGKTVLLGVTGSIAAYKIAYLASALKKLHAQVHVLMTQNATNFINPITFETLTGNKCLVDTFDRNFQFSVEHVSIAKQADVVMIAPASANVIGKLAHGIADDMLTTTIMACKCKKIVSPAMNTNMYENPIVQDNLAILQHYGYEVIEPASGYLACGDTGAGKMPEPEMLLDYILREIAKEKDLLGRKVLVTAGPTQEAIDPVRYITNHSSGKMGYALAKAAMLRGADVTLVSGPCAIEPPPFVKLVPVVTAKEMFDAVTSVSFEQDIIIKAAAVADYRPANVYEDKVKKHEEQMSIKLEKTDDILRYLGEHRLPGQFLCGFSMETQNMLGNSRAKLGKKHLDMVAANNLKVAGAGFQGDTNVLTLITQDEDVSLQLMSKEDAANVILDKILSIQKEREEQ</sequence>
<feature type="binding site" evidence="3">
    <location>
        <position position="337"/>
    </location>
    <ligand>
        <name>CTP</name>
        <dbReference type="ChEBI" id="CHEBI:37563"/>
    </ligand>
</feature>
<evidence type="ECO:0000256" key="3">
    <source>
        <dbReference type="HAMAP-Rule" id="MF_02225"/>
    </source>
</evidence>
<dbReference type="EC" id="6.3.2.5" evidence="3"/>
<dbReference type="InterPro" id="IPR005252">
    <property type="entry name" value="CoaBC"/>
</dbReference>
<feature type="binding site" evidence="3">
    <location>
        <position position="288"/>
    </location>
    <ligand>
        <name>CTP</name>
        <dbReference type="ChEBI" id="CHEBI:37563"/>
    </ligand>
</feature>
<comment type="function">
    <text evidence="3">Catalyzes two sequential steps in the biosynthesis of coenzyme A. In the first step cysteine is conjugated to 4'-phosphopantothenate to form 4-phosphopantothenoylcysteine. In the second step the latter compound is decarboxylated to form 4'-phosphopantotheine.</text>
</comment>
<feature type="domain" description="Flavoprotein" evidence="5">
    <location>
        <begin position="5"/>
        <end position="177"/>
    </location>
</feature>
<keyword evidence="8" id="KW-1185">Reference proteome</keyword>
<feature type="region of interest" description="Phosphopantothenoylcysteine decarboxylase" evidence="3">
    <location>
        <begin position="1"/>
        <end position="189"/>
    </location>
</feature>
<dbReference type="UniPathway" id="UPA00241">
    <property type="reaction ID" value="UER00353"/>
</dbReference>
<comment type="cofactor">
    <cofactor evidence="3">
        <name>Mg(2+)</name>
        <dbReference type="ChEBI" id="CHEBI:18420"/>
    </cofactor>
</comment>
<dbReference type="PANTHER" id="PTHR14359:SF6">
    <property type="entry name" value="PHOSPHOPANTOTHENOYLCYSTEINE DECARBOXYLASE"/>
    <property type="match status" value="1"/>
</dbReference>
<comment type="pathway">
    <text evidence="3 4">Cofactor biosynthesis; coenzyme A biosynthesis; CoA from (R)-pantothenate: step 2/5.</text>
</comment>
<dbReference type="Pfam" id="PF02441">
    <property type="entry name" value="Flavoprotein"/>
    <property type="match status" value="1"/>
</dbReference>
<comment type="catalytic activity">
    <reaction evidence="3 4">
        <text>(R)-4'-phosphopantothenate + L-cysteine + CTP = N-[(R)-4-phosphopantothenoyl]-L-cysteine + CMP + diphosphate + H(+)</text>
        <dbReference type="Rhea" id="RHEA:19397"/>
        <dbReference type="ChEBI" id="CHEBI:10986"/>
        <dbReference type="ChEBI" id="CHEBI:15378"/>
        <dbReference type="ChEBI" id="CHEBI:33019"/>
        <dbReference type="ChEBI" id="CHEBI:35235"/>
        <dbReference type="ChEBI" id="CHEBI:37563"/>
        <dbReference type="ChEBI" id="CHEBI:59458"/>
        <dbReference type="ChEBI" id="CHEBI:60377"/>
        <dbReference type="EC" id="6.3.2.5"/>
    </reaction>
</comment>
<dbReference type="HAMAP" id="MF_02225">
    <property type="entry name" value="CoaBC"/>
    <property type="match status" value="1"/>
</dbReference>
<dbReference type="InterPro" id="IPR007085">
    <property type="entry name" value="DNA/pantothenate-metab_flavo_C"/>
</dbReference>
<gene>
    <name evidence="3 7" type="primary">coaBC</name>
    <name evidence="7" type="ORF">ROSSTS7063_02908</name>
</gene>
<dbReference type="InterPro" id="IPR003382">
    <property type="entry name" value="Flavoprotein"/>
</dbReference>
<comment type="similarity">
    <text evidence="3 4">In the C-terminal section; belongs to the PPC synthetase family.</text>
</comment>
<dbReference type="NCBIfam" id="TIGR00521">
    <property type="entry name" value="coaBC_dfp"/>
    <property type="match status" value="1"/>
</dbReference>
<evidence type="ECO:0000256" key="1">
    <source>
        <dbReference type="ARBA" id="ARBA00022793"/>
    </source>
</evidence>
<keyword evidence="3 4" id="KW-0285">Flavoprotein</keyword>
<evidence type="ECO:0000313" key="7">
    <source>
        <dbReference type="EMBL" id="VUX19005.1"/>
    </source>
</evidence>
<keyword evidence="3" id="KW-0511">Multifunctional enzyme</keyword>
<comment type="cofactor">
    <cofactor evidence="3">
        <name>FMN</name>
        <dbReference type="ChEBI" id="CHEBI:58210"/>
    </cofactor>
    <text evidence="3">Binds 1 FMN per subunit.</text>
</comment>
<feature type="binding site" evidence="3">
    <location>
        <position position="323"/>
    </location>
    <ligand>
        <name>CTP</name>
        <dbReference type="ChEBI" id="CHEBI:37563"/>
    </ligand>
</feature>
<dbReference type="SUPFAM" id="SSF102645">
    <property type="entry name" value="CoaB-like"/>
    <property type="match status" value="1"/>
</dbReference>
<reference evidence="7 8" key="1">
    <citation type="submission" date="2019-07" db="EMBL/GenBank/DDBJ databases">
        <authorList>
            <person name="Hibberd C M."/>
            <person name="Gehrig L. J."/>
            <person name="Chang H.-W."/>
            <person name="Venkatesh S."/>
        </authorList>
    </citation>
    <scope>NUCLEOTIDE SEQUENCE [LARGE SCALE GENOMIC DNA]</scope>
    <source>
        <strain evidence="7">Ruminococcus_obeum_SSTS_Bg7063</strain>
    </source>
</reference>
<dbReference type="Gene3D" id="3.40.50.1950">
    <property type="entry name" value="Flavin prenyltransferase-like"/>
    <property type="match status" value="1"/>
</dbReference>
<dbReference type="Gene3D" id="3.40.50.10300">
    <property type="entry name" value="CoaB-like"/>
    <property type="match status" value="1"/>
</dbReference>
<keyword evidence="3" id="KW-0479">Metal-binding</keyword>
<evidence type="ECO:0000256" key="4">
    <source>
        <dbReference type="RuleBase" id="RU364078"/>
    </source>
</evidence>
<dbReference type="GO" id="GO:0004633">
    <property type="term" value="F:phosphopantothenoylcysteine decarboxylase activity"/>
    <property type="evidence" value="ECO:0007669"/>
    <property type="project" value="UniProtKB-UniRule"/>
</dbReference>
<evidence type="ECO:0000313" key="8">
    <source>
        <dbReference type="Proteomes" id="UP000409147"/>
    </source>
</evidence>
<comment type="caution">
    <text evidence="3">Lacks conserved residue(s) required for the propagation of feature annotation.</text>
</comment>
<keyword evidence="3 4" id="KW-0436">Ligase</keyword>
<comment type="function">
    <text evidence="4">Catalyzes two steps in the biosynthesis of coenzyme A. In the first step cysteine is conjugated to 4'-phosphopantothenate to form 4-phosphopantothenoylcysteine, in the latter compound is decarboxylated to form 4'-phosphopantotheine.</text>
</comment>
<dbReference type="GO" id="GO:0015941">
    <property type="term" value="P:pantothenate catabolic process"/>
    <property type="evidence" value="ECO:0007669"/>
    <property type="project" value="InterPro"/>
</dbReference>
<evidence type="ECO:0000259" key="6">
    <source>
        <dbReference type="Pfam" id="PF04127"/>
    </source>
</evidence>
<proteinExistence type="inferred from homology"/>
<accession>A0A564UHJ0</accession>
<comment type="similarity">
    <text evidence="3 4">In the N-terminal section; belongs to the HFCD (homo-oligomeric flavin containing Cys decarboxylase) superfamily.</text>
</comment>
<dbReference type="PANTHER" id="PTHR14359">
    <property type="entry name" value="HOMO-OLIGOMERIC FLAVIN CONTAINING CYS DECARBOXYLASE FAMILY"/>
    <property type="match status" value="1"/>
</dbReference>
<dbReference type="AlphaFoldDB" id="A0A564UHJ0"/>
<keyword evidence="2 3" id="KW-0456">Lyase</keyword>
<comment type="catalytic activity">
    <reaction evidence="3 4">
        <text>N-[(R)-4-phosphopantothenoyl]-L-cysteine + H(+) = (R)-4'-phosphopantetheine + CO2</text>
        <dbReference type="Rhea" id="RHEA:16793"/>
        <dbReference type="ChEBI" id="CHEBI:15378"/>
        <dbReference type="ChEBI" id="CHEBI:16526"/>
        <dbReference type="ChEBI" id="CHEBI:59458"/>
        <dbReference type="ChEBI" id="CHEBI:61723"/>
        <dbReference type="EC" id="4.1.1.36"/>
    </reaction>
</comment>
<feature type="region of interest" description="Phosphopantothenate--cysteine ligase" evidence="3">
    <location>
        <begin position="190"/>
        <end position="402"/>
    </location>
</feature>
<dbReference type="EC" id="4.1.1.36" evidence="3"/>
<name>A0A564UHJ0_9FIRM</name>
<dbReference type="InterPro" id="IPR036551">
    <property type="entry name" value="Flavin_trans-like"/>
</dbReference>
<organism evidence="7 8">
    <name type="scientific">Blautia obeum</name>
    <dbReference type="NCBI Taxonomy" id="40520"/>
    <lineage>
        <taxon>Bacteria</taxon>
        <taxon>Bacillati</taxon>
        <taxon>Bacillota</taxon>
        <taxon>Clostridia</taxon>
        <taxon>Lachnospirales</taxon>
        <taxon>Lachnospiraceae</taxon>
        <taxon>Blautia</taxon>
    </lineage>
</organism>
<feature type="binding site" evidence="3">
    <location>
        <position position="278"/>
    </location>
    <ligand>
        <name>CTP</name>
        <dbReference type="ChEBI" id="CHEBI:37563"/>
    </ligand>
</feature>
<dbReference type="GO" id="GO:0071513">
    <property type="term" value="C:phosphopantothenoylcysteine decarboxylase complex"/>
    <property type="evidence" value="ECO:0007669"/>
    <property type="project" value="TreeGrafter"/>
</dbReference>
<dbReference type="InterPro" id="IPR035929">
    <property type="entry name" value="CoaB-like_sf"/>
</dbReference>
<protein>
    <recommendedName>
        <fullName evidence="3">Coenzyme A biosynthesis bifunctional protein CoaBC</fullName>
    </recommendedName>
    <alternativeName>
        <fullName evidence="3">DNA/pantothenate metabolism flavoprotein</fullName>
    </alternativeName>
    <alternativeName>
        <fullName evidence="3">Phosphopantothenoylcysteine synthetase/decarboxylase</fullName>
        <shortName evidence="3">PPCS-PPCDC</shortName>
    </alternativeName>
    <domain>
        <recommendedName>
            <fullName evidence="3">Phosphopantothenoylcysteine decarboxylase</fullName>
            <shortName evidence="3">PPC decarboxylase</shortName>
            <shortName evidence="3">PPC-DC</shortName>
            <ecNumber evidence="3">4.1.1.36</ecNumber>
        </recommendedName>
        <alternativeName>
            <fullName evidence="3">CoaC</fullName>
        </alternativeName>
    </domain>
    <domain>
        <recommendedName>
            <fullName evidence="3">Phosphopantothenate--cysteine ligase</fullName>
            <ecNumber evidence="3">6.3.2.5</ecNumber>
        </recommendedName>
        <alternativeName>
            <fullName evidence="3">CoaB</fullName>
        </alternativeName>
        <alternativeName>
            <fullName evidence="3">Phosphopantothenoylcysteine synthetase</fullName>
            <shortName evidence="3">PPC synthetase</shortName>
            <shortName evidence="3">PPC-S</shortName>
        </alternativeName>
    </domain>
</protein>
<dbReference type="EMBL" id="CABHNB010000043">
    <property type="protein sequence ID" value="VUX19005.1"/>
    <property type="molecule type" value="Genomic_DNA"/>
</dbReference>
<feature type="active site" description="Proton donor" evidence="3">
    <location>
        <position position="157"/>
    </location>
</feature>
<feature type="domain" description="DNA/pantothenate metabolism flavoprotein C-terminal" evidence="6">
    <location>
        <begin position="186"/>
        <end position="394"/>
    </location>
</feature>
<keyword evidence="3 4" id="KW-0288">FMN</keyword>
<keyword evidence="3" id="KW-0460">Magnesium</keyword>